<organism evidence="3 4">
    <name type="scientific">Actinoplanes lutulentus</name>
    <dbReference type="NCBI Taxonomy" id="1287878"/>
    <lineage>
        <taxon>Bacteria</taxon>
        <taxon>Bacillati</taxon>
        <taxon>Actinomycetota</taxon>
        <taxon>Actinomycetes</taxon>
        <taxon>Micromonosporales</taxon>
        <taxon>Micromonosporaceae</taxon>
        <taxon>Actinoplanes</taxon>
    </lineage>
</organism>
<evidence type="ECO:0000256" key="2">
    <source>
        <dbReference type="SAM" id="Phobius"/>
    </source>
</evidence>
<dbReference type="AlphaFoldDB" id="A0A327ZMR7"/>
<feature type="transmembrane region" description="Helical" evidence="2">
    <location>
        <begin position="12"/>
        <end position="33"/>
    </location>
</feature>
<proteinExistence type="predicted"/>
<dbReference type="Proteomes" id="UP000249341">
    <property type="component" value="Unassembled WGS sequence"/>
</dbReference>
<keyword evidence="2" id="KW-0812">Transmembrane</keyword>
<accession>A0A327ZMR7</accession>
<dbReference type="EMBL" id="QLMJ01000003">
    <property type="protein sequence ID" value="RAK39991.1"/>
    <property type="molecule type" value="Genomic_DNA"/>
</dbReference>
<keyword evidence="2" id="KW-0472">Membrane</keyword>
<protein>
    <submittedName>
        <fullName evidence="3">Uncharacterized protein</fullName>
    </submittedName>
</protein>
<keyword evidence="4" id="KW-1185">Reference proteome</keyword>
<comment type="caution">
    <text evidence="3">The sequence shown here is derived from an EMBL/GenBank/DDBJ whole genome shotgun (WGS) entry which is preliminary data.</text>
</comment>
<feature type="region of interest" description="Disordered" evidence="1">
    <location>
        <begin position="39"/>
        <end position="60"/>
    </location>
</feature>
<gene>
    <name evidence="3" type="ORF">B0I29_10316</name>
</gene>
<name>A0A327ZMR7_9ACTN</name>
<evidence type="ECO:0000313" key="4">
    <source>
        <dbReference type="Proteomes" id="UP000249341"/>
    </source>
</evidence>
<evidence type="ECO:0000256" key="1">
    <source>
        <dbReference type="SAM" id="MobiDB-lite"/>
    </source>
</evidence>
<evidence type="ECO:0000313" key="3">
    <source>
        <dbReference type="EMBL" id="RAK39991.1"/>
    </source>
</evidence>
<reference evidence="3 4" key="1">
    <citation type="submission" date="2018-06" db="EMBL/GenBank/DDBJ databases">
        <title>Genomic Encyclopedia of Type Strains, Phase III (KMG-III): the genomes of soil and plant-associated and newly described type strains.</title>
        <authorList>
            <person name="Whitman W."/>
        </authorList>
    </citation>
    <scope>NUCLEOTIDE SEQUENCE [LARGE SCALE GENOMIC DNA]</scope>
    <source>
        <strain evidence="3 4">CGMCC 4.7090</strain>
    </source>
</reference>
<sequence length="60" mass="6769">MTGLVQAGYRRRMTTFFILAAIALVGLGVFVFLRDRRTSNAGDRPTETRKADWLHKSEGI</sequence>
<keyword evidence="2" id="KW-1133">Transmembrane helix</keyword>